<accession>A0A1D8S3X4</accession>
<dbReference type="AlphaFoldDB" id="A0A1D8S3X4"/>
<reference evidence="15 16" key="1">
    <citation type="submission" date="2016-06" db="EMBL/GenBank/DDBJ databases">
        <title>Discovery of anaerobic lithoheterotrophic haloarchaeon capable of sulfur respiration by hydrogen and formate.</title>
        <authorList>
            <person name="Sorokin D.Y."/>
            <person name="Kublanov I.V."/>
            <person name="Roman P."/>
            <person name="Sinninghe Damste J.S."/>
            <person name="Golyshin P.N."/>
            <person name="Rojo D."/>
            <person name="Ciordia S."/>
            <person name="Mena Md.C."/>
            <person name="Ferrer M."/>
            <person name="Smedile F."/>
            <person name="Messina E."/>
            <person name="La Cono V."/>
            <person name="Yakimov M.M."/>
        </authorList>
    </citation>
    <scope>NUCLEOTIDE SEQUENCE [LARGE SCALE GENOMIC DNA]</scope>
    <source>
        <strain evidence="15 16">HTSR1</strain>
    </source>
</reference>
<dbReference type="GO" id="GO:0042732">
    <property type="term" value="P:D-xylose metabolic process"/>
    <property type="evidence" value="ECO:0007669"/>
    <property type="project" value="InterPro"/>
</dbReference>
<dbReference type="SUPFAM" id="SSF51735">
    <property type="entry name" value="NAD(P)-binding Rossmann-fold domains"/>
    <property type="match status" value="1"/>
</dbReference>
<evidence type="ECO:0000256" key="7">
    <source>
        <dbReference type="ARBA" id="ARBA00023027"/>
    </source>
</evidence>
<dbReference type="GO" id="GO:0070403">
    <property type="term" value="F:NAD+ binding"/>
    <property type="evidence" value="ECO:0007669"/>
    <property type="project" value="InterPro"/>
</dbReference>
<dbReference type="PATRIC" id="fig|1855411.3.peg.853"/>
<dbReference type="CDD" id="cd05230">
    <property type="entry name" value="UGD_SDR_e"/>
    <property type="match status" value="1"/>
</dbReference>
<evidence type="ECO:0000313" key="16">
    <source>
        <dbReference type="Proteomes" id="UP000185608"/>
    </source>
</evidence>
<evidence type="ECO:0000256" key="3">
    <source>
        <dbReference type="ARBA" id="ARBA00022692"/>
    </source>
</evidence>
<dbReference type="PANTHER" id="PTHR43078">
    <property type="entry name" value="UDP-GLUCURONIC ACID DECARBOXYLASE-RELATED"/>
    <property type="match status" value="1"/>
</dbReference>
<dbReference type="InterPro" id="IPR036291">
    <property type="entry name" value="NAD(P)-bd_dom_sf"/>
</dbReference>
<evidence type="ECO:0000256" key="5">
    <source>
        <dbReference type="ARBA" id="ARBA00022968"/>
    </source>
</evidence>
<organism evidence="15 16">
    <name type="scientific">Halodesulfurarchaeum formicicum</name>
    <dbReference type="NCBI Taxonomy" id="1873524"/>
    <lineage>
        <taxon>Archaea</taxon>
        <taxon>Methanobacteriati</taxon>
        <taxon>Methanobacteriota</taxon>
        <taxon>Stenosarchaea group</taxon>
        <taxon>Halobacteria</taxon>
        <taxon>Halobacteriales</taxon>
        <taxon>Halobacteriaceae</taxon>
        <taxon>Halodesulfurarchaeum</taxon>
    </lineage>
</organism>
<evidence type="ECO:0000256" key="4">
    <source>
        <dbReference type="ARBA" id="ARBA00022793"/>
    </source>
</evidence>
<keyword evidence="7" id="KW-0520">NAD</keyword>
<dbReference type="PRINTS" id="PR01713">
    <property type="entry name" value="NUCEPIMERASE"/>
</dbReference>
<keyword evidence="9" id="KW-0472">Membrane</keyword>
<dbReference type="GO" id="GO:0048040">
    <property type="term" value="F:UDP-glucuronate decarboxylase activity"/>
    <property type="evidence" value="ECO:0007669"/>
    <property type="project" value="TreeGrafter"/>
</dbReference>
<dbReference type="GO" id="GO:0033320">
    <property type="term" value="P:UDP-D-xylose biosynthetic process"/>
    <property type="evidence" value="ECO:0007669"/>
    <property type="project" value="UniProtKB-UniPathway"/>
</dbReference>
<keyword evidence="10" id="KW-0325">Glycoprotein</keyword>
<keyword evidence="3" id="KW-0812">Transmembrane</keyword>
<dbReference type="InterPro" id="IPR044516">
    <property type="entry name" value="UXS-like"/>
</dbReference>
<dbReference type="KEGG" id="halh:HTSR_0857"/>
<evidence type="ECO:0000256" key="13">
    <source>
        <dbReference type="SAM" id="MobiDB-lite"/>
    </source>
</evidence>
<keyword evidence="6" id="KW-1133">Transmembrane helix</keyword>
<dbReference type="InterPro" id="IPR001509">
    <property type="entry name" value="Epimerase_deHydtase"/>
</dbReference>
<evidence type="ECO:0000256" key="10">
    <source>
        <dbReference type="ARBA" id="ARBA00023180"/>
    </source>
</evidence>
<dbReference type="FunFam" id="3.40.50.720:FF:000065">
    <property type="entry name" value="UDP-glucuronic acid decarboxylase 1"/>
    <property type="match status" value="1"/>
</dbReference>
<dbReference type="Gene3D" id="3.40.50.720">
    <property type="entry name" value="NAD(P)-binding Rossmann-like Domain"/>
    <property type="match status" value="1"/>
</dbReference>
<dbReference type="Pfam" id="PF01370">
    <property type="entry name" value="Epimerase"/>
    <property type="match status" value="1"/>
</dbReference>
<dbReference type="UniPathway" id="UPA00796">
    <property type="reaction ID" value="UER00771"/>
</dbReference>
<keyword evidence="11 15" id="KW-0456">Lyase</keyword>
<sequence>MFDEATEVLKYMQRRILVTGGAGFLGSHLCERLIDDGHEVVCLDNFGSGRRRNIEHLEDDPKFELIEQDVRTASSLPAVDRIYHLASRASPADFTDFPVEIALANTQGTKHLLDHARASNARMVFASTSEVYGDPEVHPQPETYNGNVNIRGVRGCYDESKRFGETLTVAYNREYDLDVRTARIFNTYGPRMRPDDGRVVPTFITQALNGTNLTVYGDGKQTRSFCYVEDLIDGLVALMRLDDPKYNVYNLGNNNERTILELAEAVIKATNTNSDITHEPLPEDDPRQRNPDIKRAKNDLNWAPEINLQEGLNKTISHFQD</sequence>
<dbReference type="EMBL" id="CP016070">
    <property type="protein sequence ID" value="AOW80043.1"/>
    <property type="molecule type" value="Genomic_DNA"/>
</dbReference>
<evidence type="ECO:0000313" key="15">
    <source>
        <dbReference type="EMBL" id="AOW80043.1"/>
    </source>
</evidence>
<dbReference type="EC" id="4.2.1.46" evidence="15"/>
<evidence type="ECO:0000256" key="8">
    <source>
        <dbReference type="ARBA" id="ARBA00023034"/>
    </source>
</evidence>
<comment type="subcellular location">
    <subcellularLocation>
        <location evidence="2">Golgi apparatus membrane</location>
        <topology evidence="2">Single-pass type II membrane protein</topology>
    </subcellularLocation>
    <subcellularLocation>
        <location evidence="12">Golgi apparatus</location>
        <location evidence="12">Golgi stack membrane</location>
    </subcellularLocation>
</comment>
<dbReference type="GO" id="GO:0005737">
    <property type="term" value="C:cytoplasm"/>
    <property type="evidence" value="ECO:0007669"/>
    <property type="project" value="TreeGrafter"/>
</dbReference>
<proteinExistence type="predicted"/>
<dbReference type="GO" id="GO:0008460">
    <property type="term" value="F:dTDP-glucose 4,6-dehydratase activity"/>
    <property type="evidence" value="ECO:0007669"/>
    <property type="project" value="UniProtKB-EC"/>
</dbReference>
<feature type="compositionally biased region" description="Basic and acidic residues" evidence="13">
    <location>
        <begin position="276"/>
        <end position="298"/>
    </location>
</feature>
<protein>
    <submittedName>
        <fullName evidence="15">dTDP-glucose 4,6-dehydratase</fullName>
        <ecNumber evidence="15">4.2.1.46</ecNumber>
    </submittedName>
</protein>
<keyword evidence="5" id="KW-0735">Signal-anchor</keyword>
<keyword evidence="4" id="KW-0210">Decarboxylase</keyword>
<gene>
    <name evidence="15" type="ORF">HTSR_0857</name>
</gene>
<evidence type="ECO:0000259" key="14">
    <source>
        <dbReference type="Pfam" id="PF01370"/>
    </source>
</evidence>
<evidence type="ECO:0000256" key="9">
    <source>
        <dbReference type="ARBA" id="ARBA00023136"/>
    </source>
</evidence>
<evidence type="ECO:0000256" key="11">
    <source>
        <dbReference type="ARBA" id="ARBA00023239"/>
    </source>
</evidence>
<dbReference type="PANTHER" id="PTHR43078:SF6">
    <property type="entry name" value="UDP-GLUCURONIC ACID DECARBOXYLASE 1"/>
    <property type="match status" value="1"/>
</dbReference>
<name>A0A1D8S3X4_9EURY</name>
<comment type="cofactor">
    <cofactor evidence="1">
        <name>NAD(+)</name>
        <dbReference type="ChEBI" id="CHEBI:57540"/>
    </cofactor>
</comment>
<feature type="domain" description="NAD-dependent epimerase/dehydratase" evidence="14">
    <location>
        <begin position="16"/>
        <end position="252"/>
    </location>
</feature>
<keyword evidence="8" id="KW-0333">Golgi apparatus</keyword>
<dbReference type="Proteomes" id="UP000185608">
    <property type="component" value="Chromosome"/>
</dbReference>
<evidence type="ECO:0000256" key="1">
    <source>
        <dbReference type="ARBA" id="ARBA00001911"/>
    </source>
</evidence>
<evidence type="ECO:0000256" key="12">
    <source>
        <dbReference type="ARBA" id="ARBA00037859"/>
    </source>
</evidence>
<evidence type="ECO:0000256" key="2">
    <source>
        <dbReference type="ARBA" id="ARBA00004323"/>
    </source>
</evidence>
<feature type="region of interest" description="Disordered" evidence="13">
    <location>
        <begin position="271"/>
        <end position="300"/>
    </location>
</feature>
<evidence type="ECO:0000256" key="6">
    <source>
        <dbReference type="ARBA" id="ARBA00022989"/>
    </source>
</evidence>